<dbReference type="PANTHER" id="PTHR13696">
    <property type="entry name" value="P-LOOP CONTAINING NUCLEOSIDE TRIPHOSPHATE HYDROLASE"/>
    <property type="match status" value="1"/>
</dbReference>
<dbReference type="Gene3D" id="3.40.50.300">
    <property type="entry name" value="P-loop containing nucleotide triphosphate hydrolases"/>
    <property type="match status" value="1"/>
</dbReference>
<dbReference type="Pfam" id="PF13614">
    <property type="entry name" value="AAA_31"/>
    <property type="match status" value="1"/>
</dbReference>
<gene>
    <name evidence="2" type="primary">soj_3</name>
    <name evidence="2" type="ORF">VAT7223_01658</name>
</gene>
<accession>A0A1C3IPR5</accession>
<dbReference type="InterPro" id="IPR050678">
    <property type="entry name" value="DNA_Partitioning_ATPase"/>
</dbReference>
<evidence type="ECO:0000313" key="2">
    <source>
        <dbReference type="EMBL" id="SBS63409.1"/>
    </source>
</evidence>
<dbReference type="InterPro" id="IPR027417">
    <property type="entry name" value="P-loop_NTPase"/>
</dbReference>
<feature type="domain" description="AAA" evidence="1">
    <location>
        <begin position="26"/>
        <end position="223"/>
    </location>
</feature>
<evidence type="ECO:0000259" key="1">
    <source>
        <dbReference type="Pfam" id="PF13614"/>
    </source>
</evidence>
<dbReference type="InterPro" id="IPR025669">
    <property type="entry name" value="AAA_dom"/>
</dbReference>
<dbReference type="SUPFAM" id="SSF52540">
    <property type="entry name" value="P-loop containing nucleoside triphosphate hydrolases"/>
    <property type="match status" value="1"/>
</dbReference>
<dbReference type="GO" id="GO:0016787">
    <property type="term" value="F:hydrolase activity"/>
    <property type="evidence" value="ECO:0007669"/>
    <property type="project" value="UniProtKB-KW"/>
</dbReference>
<proteinExistence type="predicted"/>
<name>A0A1C3IPR5_9VIBR</name>
<reference evidence="3" key="1">
    <citation type="submission" date="2016-06" db="EMBL/GenBank/DDBJ databases">
        <authorList>
            <person name="Rodrigo-Torres Lidia"/>
            <person name="Arahal R.David."/>
        </authorList>
    </citation>
    <scope>NUCLEOTIDE SEQUENCE [LARGE SCALE GENOMIC DNA]</scope>
    <source>
        <strain evidence="3">CECT 7223</strain>
    </source>
</reference>
<dbReference type="Proteomes" id="UP000092876">
    <property type="component" value="Unassembled WGS sequence"/>
</dbReference>
<dbReference type="EC" id="3.6.-.-" evidence="2"/>
<evidence type="ECO:0000313" key="3">
    <source>
        <dbReference type="Proteomes" id="UP000092876"/>
    </source>
</evidence>
<sequence>MCFLSDNTKSLTVWVIDTVAKKEPGKVITIMNMKGGVGKTTTTINFSTTLVGKKLNDKFKRVLIIDYDPQFNLSQSFFNYADYDQLLRESKSILSILQDDNSQLDLCTLQTPMSTSGPNLSSVTETVLADQGWLLDIVPSTLDLMPLAVSSSNLATKIMAERFSKMIAQAKAQYDLILIDCHPSGSLFTKTAITESNHILVPVTPNDYAERGISLMIDFISQLFMGKDLPQLHILLNNISSDDKAFATRLTISRHFKKYVLKQRLPSSKLISKSNINNGFLYQSKGPHSIKVKSDMENVINELLAKV</sequence>
<organism evidence="2 3">
    <name type="scientific">Vibrio atlanticus</name>
    <dbReference type="NCBI Taxonomy" id="693153"/>
    <lineage>
        <taxon>Bacteria</taxon>
        <taxon>Pseudomonadati</taxon>
        <taxon>Pseudomonadota</taxon>
        <taxon>Gammaproteobacteria</taxon>
        <taxon>Vibrionales</taxon>
        <taxon>Vibrionaceae</taxon>
        <taxon>Vibrio</taxon>
    </lineage>
</organism>
<dbReference type="AlphaFoldDB" id="A0A1C3IPR5"/>
<keyword evidence="2" id="KW-0378">Hydrolase</keyword>
<dbReference type="PANTHER" id="PTHR13696:SF99">
    <property type="entry name" value="COBYRINIC ACID AC-DIAMIDE SYNTHASE"/>
    <property type="match status" value="1"/>
</dbReference>
<protein>
    <submittedName>
        <fullName evidence="2">Sporulation initiation inhibitor protein Soj</fullName>
        <ecNumber evidence="2">3.6.-.-</ecNumber>
    </submittedName>
</protein>
<dbReference type="EMBL" id="FLQP01000020">
    <property type="protein sequence ID" value="SBS63409.1"/>
    <property type="molecule type" value="Genomic_DNA"/>
</dbReference>
<dbReference type="CDD" id="cd02042">
    <property type="entry name" value="ParAB_family"/>
    <property type="match status" value="1"/>
</dbReference>